<dbReference type="PANTHER" id="PTHR44051:SF9">
    <property type="entry name" value="GLUTATHIONE S-TRANSFERASE 1"/>
    <property type="match status" value="1"/>
</dbReference>
<evidence type="ECO:0000313" key="7">
    <source>
        <dbReference type="Proteomes" id="UP001164748"/>
    </source>
</evidence>
<dbReference type="AlphaFoldDB" id="A0AA47KP32"/>
<dbReference type="InterPro" id="IPR040079">
    <property type="entry name" value="Glutathione_S-Trfase"/>
</dbReference>
<dbReference type="SFLD" id="SFLDS00019">
    <property type="entry name" value="Glutathione_Transferase_(cytos"/>
    <property type="match status" value="1"/>
</dbReference>
<dbReference type="EMBL" id="CP114589">
    <property type="protein sequence ID" value="WBA10441.1"/>
    <property type="molecule type" value="Genomic_DNA"/>
</dbReference>
<dbReference type="PANTHER" id="PTHR44051">
    <property type="entry name" value="GLUTATHIONE S-TRANSFERASE-RELATED"/>
    <property type="match status" value="1"/>
</dbReference>
<accession>A0AA47KP32</accession>
<sequence>MIILHHLEQSRSQRIVWLLESLAIPYQLVRHQRDPKTKLAPRELKKIHSLGKAPVIEDGDVVIAESGAIIEYLIDKYGDGTLTPSTDEEKALYRYWMHYAEGSLMPPLVMSLIFSKIPKSPMPFFIRPIARKLMKGVTEQFLAPQLRDHFAMIDSHLAKHTWLCGDTLTAADIQMSFPLLAARKQLDAQKHANILRYLERVEQQPGYQNALCVVGPLKTL</sequence>
<comment type="catalytic activity">
    <reaction evidence="3">
        <text>RX + glutathione = an S-substituted glutathione + a halide anion + H(+)</text>
        <dbReference type="Rhea" id="RHEA:16437"/>
        <dbReference type="ChEBI" id="CHEBI:15378"/>
        <dbReference type="ChEBI" id="CHEBI:16042"/>
        <dbReference type="ChEBI" id="CHEBI:17792"/>
        <dbReference type="ChEBI" id="CHEBI:57925"/>
        <dbReference type="ChEBI" id="CHEBI:90779"/>
        <dbReference type="EC" id="2.5.1.18"/>
    </reaction>
</comment>
<feature type="domain" description="GST N-terminal" evidence="4">
    <location>
        <begin position="1"/>
        <end position="81"/>
    </location>
</feature>
<name>A0AA47KP32_9GAMM</name>
<dbReference type="SUPFAM" id="SSF52833">
    <property type="entry name" value="Thioredoxin-like"/>
    <property type="match status" value="1"/>
</dbReference>
<dbReference type="GO" id="GO:0005737">
    <property type="term" value="C:cytoplasm"/>
    <property type="evidence" value="ECO:0007669"/>
    <property type="project" value="UniProtKB-ARBA"/>
</dbReference>
<dbReference type="SUPFAM" id="SSF47616">
    <property type="entry name" value="GST C-terminal domain-like"/>
    <property type="match status" value="1"/>
</dbReference>
<dbReference type="Proteomes" id="UP001164748">
    <property type="component" value="Plasmid unnamed"/>
</dbReference>
<organism evidence="6 7">
    <name type="scientific">Salinivibrio kushneri</name>
    <dbReference type="NCBI Taxonomy" id="1908198"/>
    <lineage>
        <taxon>Bacteria</taxon>
        <taxon>Pseudomonadati</taxon>
        <taxon>Pseudomonadota</taxon>
        <taxon>Gammaproteobacteria</taxon>
        <taxon>Vibrionales</taxon>
        <taxon>Vibrionaceae</taxon>
        <taxon>Salinivibrio</taxon>
    </lineage>
</organism>
<dbReference type="Gene3D" id="3.40.30.10">
    <property type="entry name" value="Glutaredoxin"/>
    <property type="match status" value="1"/>
</dbReference>
<reference evidence="6" key="1">
    <citation type="submission" date="2022-09" db="EMBL/GenBank/DDBJ databases">
        <authorList>
            <person name="Li Z.-J."/>
        </authorList>
    </citation>
    <scope>NUCLEOTIDE SEQUENCE</scope>
    <source>
        <strain evidence="6">TGB11</strain>
        <plasmid evidence="6">unnamed</plasmid>
    </source>
</reference>
<dbReference type="GO" id="GO:0004364">
    <property type="term" value="F:glutathione transferase activity"/>
    <property type="evidence" value="ECO:0007669"/>
    <property type="project" value="UniProtKB-EC"/>
</dbReference>
<evidence type="ECO:0000313" key="6">
    <source>
        <dbReference type="EMBL" id="WBA10441.1"/>
    </source>
</evidence>
<feature type="domain" description="GST C-terminal" evidence="5">
    <location>
        <begin position="86"/>
        <end position="220"/>
    </location>
</feature>
<dbReference type="CDD" id="cd03189">
    <property type="entry name" value="GST_C_GTT1_like"/>
    <property type="match status" value="1"/>
</dbReference>
<dbReference type="InterPro" id="IPR010987">
    <property type="entry name" value="Glutathione-S-Trfase_C-like"/>
</dbReference>
<evidence type="ECO:0000259" key="4">
    <source>
        <dbReference type="PROSITE" id="PS50404"/>
    </source>
</evidence>
<dbReference type="InterPro" id="IPR004046">
    <property type="entry name" value="GST_C"/>
</dbReference>
<gene>
    <name evidence="6" type="ORF">N8M53_13880</name>
</gene>
<protein>
    <recommendedName>
        <fullName evidence="1">glutathione transferase</fullName>
        <ecNumber evidence="1">2.5.1.18</ecNumber>
    </recommendedName>
</protein>
<dbReference type="InterPro" id="IPR036249">
    <property type="entry name" value="Thioredoxin-like_sf"/>
</dbReference>
<dbReference type="PROSITE" id="PS50404">
    <property type="entry name" value="GST_NTER"/>
    <property type="match status" value="1"/>
</dbReference>
<dbReference type="EC" id="2.5.1.18" evidence="1"/>
<dbReference type="InterPro" id="IPR004045">
    <property type="entry name" value="Glutathione_S-Trfase_N"/>
</dbReference>
<dbReference type="RefSeq" id="WP_269580454.1">
    <property type="nucleotide sequence ID" value="NZ_CP114589.1"/>
</dbReference>
<proteinExistence type="predicted"/>
<dbReference type="Pfam" id="PF13417">
    <property type="entry name" value="GST_N_3"/>
    <property type="match status" value="1"/>
</dbReference>
<dbReference type="SFLD" id="SFLDG01150">
    <property type="entry name" value="Main.1:_Beta-like"/>
    <property type="match status" value="1"/>
</dbReference>
<keyword evidence="6" id="KW-0614">Plasmid</keyword>
<dbReference type="InterPro" id="IPR036282">
    <property type="entry name" value="Glutathione-S-Trfase_C_sf"/>
</dbReference>
<dbReference type="CDD" id="cd03046">
    <property type="entry name" value="GST_N_GTT1_like"/>
    <property type="match status" value="1"/>
</dbReference>
<evidence type="ECO:0000259" key="5">
    <source>
        <dbReference type="PROSITE" id="PS50405"/>
    </source>
</evidence>
<evidence type="ECO:0000256" key="3">
    <source>
        <dbReference type="ARBA" id="ARBA00047960"/>
    </source>
</evidence>
<dbReference type="Pfam" id="PF00043">
    <property type="entry name" value="GST_C"/>
    <property type="match status" value="1"/>
</dbReference>
<dbReference type="PROSITE" id="PS50405">
    <property type="entry name" value="GST_CTER"/>
    <property type="match status" value="1"/>
</dbReference>
<evidence type="ECO:0000256" key="1">
    <source>
        <dbReference type="ARBA" id="ARBA00012452"/>
    </source>
</evidence>
<dbReference type="GO" id="GO:0004601">
    <property type="term" value="F:peroxidase activity"/>
    <property type="evidence" value="ECO:0007669"/>
    <property type="project" value="UniProtKB-ARBA"/>
</dbReference>
<keyword evidence="2" id="KW-0808">Transferase</keyword>
<evidence type="ECO:0000256" key="2">
    <source>
        <dbReference type="ARBA" id="ARBA00022679"/>
    </source>
</evidence>
<dbReference type="SFLD" id="SFLDG00358">
    <property type="entry name" value="Main_(cytGST)"/>
    <property type="match status" value="1"/>
</dbReference>
<geneLocation type="plasmid" evidence="6 7">
    <name>unnamed</name>
</geneLocation>
<dbReference type="FunFam" id="3.40.30.10:FF:000156">
    <property type="entry name" value="Glutathione S-transferase 1"/>
    <property type="match status" value="1"/>
</dbReference>
<dbReference type="Gene3D" id="1.20.1050.10">
    <property type="match status" value="1"/>
</dbReference>